<dbReference type="STRING" id="643867.Ftrac_2583"/>
<dbReference type="InterPro" id="IPR003594">
    <property type="entry name" value="HATPase_dom"/>
</dbReference>
<dbReference type="SUPFAM" id="SSF48452">
    <property type="entry name" value="TPR-like"/>
    <property type="match status" value="1"/>
</dbReference>
<reference evidence="11 12" key="1">
    <citation type="journal article" date="2011" name="Stand. Genomic Sci.">
        <title>Complete genome sequence of Marivirga tractuosa type strain (H-43).</title>
        <authorList>
            <person name="Pagani I."/>
            <person name="Chertkov O."/>
            <person name="Lapidus A."/>
            <person name="Lucas S."/>
            <person name="Del Rio T.G."/>
            <person name="Tice H."/>
            <person name="Copeland A."/>
            <person name="Cheng J.F."/>
            <person name="Nolan M."/>
            <person name="Saunders E."/>
            <person name="Pitluck S."/>
            <person name="Held B."/>
            <person name="Goodwin L."/>
            <person name="Liolios K."/>
            <person name="Ovchinikova G."/>
            <person name="Ivanova N."/>
            <person name="Mavromatis K."/>
            <person name="Pati A."/>
            <person name="Chen A."/>
            <person name="Palaniappan K."/>
            <person name="Land M."/>
            <person name="Hauser L."/>
            <person name="Jeffries C.D."/>
            <person name="Detter J.C."/>
            <person name="Han C."/>
            <person name="Tapia R."/>
            <person name="Ngatchou-Djao O.D."/>
            <person name="Rohde M."/>
            <person name="Goker M."/>
            <person name="Spring S."/>
            <person name="Sikorski J."/>
            <person name="Woyke T."/>
            <person name="Bristow J."/>
            <person name="Eisen J.A."/>
            <person name="Markowitz V."/>
            <person name="Hugenholtz P."/>
            <person name="Klenk H.P."/>
            <person name="Kyrpides N.C."/>
        </authorList>
    </citation>
    <scope>NUCLEOTIDE SEQUENCE [LARGE SCALE GENOMIC DNA]</scope>
    <source>
        <strain evidence="12">ATCC 23168 / DSM 4126 / NBRC 15989 / NCIMB 1408 / VKM B-1430 / H-43</strain>
    </source>
</reference>
<evidence type="ECO:0000256" key="5">
    <source>
        <dbReference type="ARBA" id="ARBA00022777"/>
    </source>
</evidence>
<dbReference type="PANTHER" id="PTHR43711:SF1">
    <property type="entry name" value="HISTIDINE KINASE 1"/>
    <property type="match status" value="1"/>
</dbReference>
<feature type="transmembrane region" description="Helical" evidence="9">
    <location>
        <begin position="385"/>
        <end position="408"/>
    </location>
</feature>
<dbReference type="SUPFAM" id="SSF55874">
    <property type="entry name" value="ATPase domain of HSP90 chaperone/DNA topoisomerase II/histidine kinase"/>
    <property type="match status" value="1"/>
</dbReference>
<dbReference type="eggNOG" id="COG0457">
    <property type="taxonomic scope" value="Bacteria"/>
</dbReference>
<feature type="repeat" description="TPR" evidence="7">
    <location>
        <begin position="109"/>
        <end position="142"/>
    </location>
</feature>
<proteinExistence type="predicted"/>
<keyword evidence="7" id="KW-0802">TPR repeat</keyword>
<feature type="coiled-coil region" evidence="8">
    <location>
        <begin position="336"/>
        <end position="374"/>
    </location>
</feature>
<keyword evidence="6" id="KW-0902">Two-component regulatory system</keyword>
<keyword evidence="5 11" id="KW-0418">Kinase</keyword>
<dbReference type="InterPro" id="IPR050736">
    <property type="entry name" value="Sensor_HK_Regulatory"/>
</dbReference>
<evidence type="ECO:0000313" key="11">
    <source>
        <dbReference type="EMBL" id="ADR22561.1"/>
    </source>
</evidence>
<dbReference type="Gene3D" id="1.25.40.10">
    <property type="entry name" value="Tetratricopeptide repeat domain"/>
    <property type="match status" value="2"/>
</dbReference>
<evidence type="ECO:0000256" key="2">
    <source>
        <dbReference type="ARBA" id="ARBA00012438"/>
    </source>
</evidence>
<feature type="coiled-coil region" evidence="8">
    <location>
        <begin position="411"/>
        <end position="466"/>
    </location>
</feature>
<keyword evidence="9" id="KW-0472">Membrane</keyword>
<evidence type="ECO:0000256" key="7">
    <source>
        <dbReference type="PROSITE-ProRule" id="PRU00339"/>
    </source>
</evidence>
<dbReference type="PROSITE" id="PS50005">
    <property type="entry name" value="TPR"/>
    <property type="match status" value="4"/>
</dbReference>
<dbReference type="KEGG" id="mtt:Ftrac_2583"/>
<dbReference type="InterPro" id="IPR036097">
    <property type="entry name" value="HisK_dim/P_sf"/>
</dbReference>
<dbReference type="Proteomes" id="UP000008720">
    <property type="component" value="Chromosome"/>
</dbReference>
<evidence type="ECO:0000256" key="4">
    <source>
        <dbReference type="ARBA" id="ARBA00022679"/>
    </source>
</evidence>
<dbReference type="Gene3D" id="3.30.565.10">
    <property type="entry name" value="Histidine kinase-like ATPase, C-terminal domain"/>
    <property type="match status" value="1"/>
</dbReference>
<dbReference type="EC" id="2.7.13.3" evidence="2"/>
<dbReference type="CDD" id="cd00082">
    <property type="entry name" value="HisKA"/>
    <property type="match status" value="1"/>
</dbReference>
<dbReference type="Pfam" id="PF13181">
    <property type="entry name" value="TPR_8"/>
    <property type="match status" value="1"/>
</dbReference>
<evidence type="ECO:0000259" key="10">
    <source>
        <dbReference type="PROSITE" id="PS50109"/>
    </source>
</evidence>
<evidence type="ECO:0000256" key="1">
    <source>
        <dbReference type="ARBA" id="ARBA00000085"/>
    </source>
</evidence>
<dbReference type="InterPro" id="IPR011990">
    <property type="entry name" value="TPR-like_helical_dom_sf"/>
</dbReference>
<dbReference type="InterPro" id="IPR005467">
    <property type="entry name" value="His_kinase_dom"/>
</dbReference>
<dbReference type="InterPro" id="IPR019734">
    <property type="entry name" value="TPR_rpt"/>
</dbReference>
<dbReference type="InterPro" id="IPR004358">
    <property type="entry name" value="Sig_transdc_His_kin-like_C"/>
</dbReference>
<comment type="catalytic activity">
    <reaction evidence="1">
        <text>ATP + protein L-histidine = ADP + protein N-phospho-L-histidine.</text>
        <dbReference type="EC" id="2.7.13.3"/>
    </reaction>
</comment>
<keyword evidence="8" id="KW-0175">Coiled coil</keyword>
<dbReference type="GO" id="GO:0000155">
    <property type="term" value="F:phosphorelay sensor kinase activity"/>
    <property type="evidence" value="ECO:0007669"/>
    <property type="project" value="InterPro"/>
</dbReference>
<dbReference type="RefSeq" id="WP_013454704.1">
    <property type="nucleotide sequence ID" value="NC_014759.1"/>
</dbReference>
<dbReference type="HOGENOM" id="CLU_000445_114_67_10"/>
<dbReference type="PANTHER" id="PTHR43711">
    <property type="entry name" value="TWO-COMPONENT HISTIDINE KINASE"/>
    <property type="match status" value="1"/>
</dbReference>
<keyword evidence="3" id="KW-0597">Phosphoprotein</keyword>
<dbReference type="eggNOG" id="COG2205">
    <property type="taxonomic scope" value="Bacteria"/>
</dbReference>
<dbReference type="AlphaFoldDB" id="E4TPJ7"/>
<gene>
    <name evidence="11" type="ordered locus">Ftrac_2583</name>
</gene>
<organism evidence="11 12">
    <name type="scientific">Marivirga tractuosa (strain ATCC 23168 / DSM 4126 / NBRC 15989 / NCIMB 1408 / VKM B-1430 / H-43)</name>
    <name type="common">Microscilla tractuosa</name>
    <name type="synonym">Flexibacter tractuosus</name>
    <dbReference type="NCBI Taxonomy" id="643867"/>
    <lineage>
        <taxon>Bacteria</taxon>
        <taxon>Pseudomonadati</taxon>
        <taxon>Bacteroidota</taxon>
        <taxon>Cytophagia</taxon>
        <taxon>Cytophagales</taxon>
        <taxon>Marivirgaceae</taxon>
        <taxon>Marivirga</taxon>
    </lineage>
</organism>
<feature type="repeat" description="TPR" evidence="7">
    <location>
        <begin position="189"/>
        <end position="222"/>
    </location>
</feature>
<dbReference type="SMART" id="SM00388">
    <property type="entry name" value="HisKA"/>
    <property type="match status" value="1"/>
</dbReference>
<dbReference type="Pfam" id="PF02518">
    <property type="entry name" value="HATPase_c"/>
    <property type="match status" value="1"/>
</dbReference>
<keyword evidence="9" id="KW-1133">Transmembrane helix</keyword>
<keyword evidence="12" id="KW-1185">Reference proteome</keyword>
<dbReference type="SMART" id="SM00387">
    <property type="entry name" value="HATPase_c"/>
    <property type="match status" value="1"/>
</dbReference>
<protein>
    <recommendedName>
        <fullName evidence="2">histidine kinase</fullName>
        <ecNumber evidence="2">2.7.13.3</ecNumber>
    </recommendedName>
</protein>
<dbReference type="PRINTS" id="PR00344">
    <property type="entry name" value="BCTRLSENSOR"/>
</dbReference>
<dbReference type="OrthoDB" id="9810447at2"/>
<name>E4TPJ7_MARTH</name>
<feature type="repeat" description="TPR" evidence="7">
    <location>
        <begin position="308"/>
        <end position="341"/>
    </location>
</feature>
<dbReference type="Pfam" id="PF13424">
    <property type="entry name" value="TPR_12"/>
    <property type="match status" value="2"/>
</dbReference>
<keyword evidence="4" id="KW-0808">Transferase</keyword>
<keyword evidence="9" id="KW-0812">Transmembrane</keyword>
<dbReference type="Pfam" id="PF00512">
    <property type="entry name" value="HisKA"/>
    <property type="match status" value="1"/>
</dbReference>
<evidence type="ECO:0000313" key="12">
    <source>
        <dbReference type="Proteomes" id="UP000008720"/>
    </source>
</evidence>
<dbReference type="PROSITE" id="PS50109">
    <property type="entry name" value="HIS_KIN"/>
    <property type="match status" value="1"/>
</dbReference>
<dbReference type="EMBL" id="CP002349">
    <property type="protein sequence ID" value="ADR22561.1"/>
    <property type="molecule type" value="Genomic_DNA"/>
</dbReference>
<dbReference type="InterPro" id="IPR036890">
    <property type="entry name" value="HATPase_C_sf"/>
</dbReference>
<evidence type="ECO:0000256" key="3">
    <source>
        <dbReference type="ARBA" id="ARBA00022553"/>
    </source>
</evidence>
<evidence type="ECO:0000256" key="6">
    <source>
        <dbReference type="ARBA" id="ARBA00023012"/>
    </source>
</evidence>
<accession>E4TPJ7</accession>
<evidence type="ECO:0000256" key="8">
    <source>
        <dbReference type="SAM" id="Coils"/>
    </source>
</evidence>
<dbReference type="Gene3D" id="1.10.287.130">
    <property type="match status" value="1"/>
</dbReference>
<dbReference type="SUPFAM" id="SSF47384">
    <property type="entry name" value="Homodimeric domain of signal transducing histidine kinase"/>
    <property type="match status" value="1"/>
</dbReference>
<feature type="repeat" description="TPR" evidence="7">
    <location>
        <begin position="269"/>
        <end position="302"/>
    </location>
</feature>
<feature type="domain" description="Histidine kinase" evidence="10">
    <location>
        <begin position="466"/>
        <end position="681"/>
    </location>
</feature>
<evidence type="ECO:0000256" key="9">
    <source>
        <dbReference type="SAM" id="Phobius"/>
    </source>
</evidence>
<dbReference type="SMART" id="SM00028">
    <property type="entry name" value="TPR"/>
    <property type="match status" value="6"/>
</dbReference>
<dbReference type="InterPro" id="IPR003661">
    <property type="entry name" value="HisK_dim/P_dom"/>
</dbReference>
<sequence>MPCSLLAQNRTVIDSLKCSISDSSPSAKIESYNQLAWEYRKSFPDSTVFYSQQAIELSRNSPELVGQIVKSLNFKGVGHFYKGENLKAFDLYQQAKDSALLYGDSLQYGYSLNNIGRLFFNQGNYVSAYDNFFRALEVFKEINDSVSLSYGYKSLAELYQSQNNLKKALEMSLKTAEIRKTFNDPSGIISIYLEIADIYGQMENYNNSLKYFTQAYEVASKINDEANLAIIKLSIARMNTKRGQLRIALTNASEALEFASQANNVNLIIQVYSLLGEIHFYRNEYNQAKDYFLKVSGLATNNDITFEQDAYFYLSKIYEKGGDTQQAFEYFKKYHALKEKTENVNTAREIERLEARLELDVKETENQLLKQNEEAYKQVIQKQKAFNIALTATIILAIILLVIIWITANKRRQHNKILQLKNNKIEEQQKNITLKNKEIKAQNDELIIQNKELDDLNNEKDSLLNLVAHDMKAPFHRIKGLTELLRLSGLNEEQSQYVEMIRNNAKHGAYLINDLLDVNSMSAEKEEIITESLDLKKLLEETVSNFIVELTNKQIECKVEAEPGLQIRTNKNYLNRILENLVSNAVKFSDLESEITLRAGINKNDYWISIKDFGPGFTEEDKNSLFMKFKKLSAKPTGGESSNGLGLAIVKTLVDRLNGKINLDTEVGKHSEFTLYFPLIEK</sequence>